<dbReference type="GeneID" id="11594037"/>
<dbReference type="AlphaFoldDB" id="G7VCL6"/>
<dbReference type="EMBL" id="CP003098">
    <property type="protein sequence ID" value="AET33821.1"/>
    <property type="molecule type" value="Genomic_DNA"/>
</dbReference>
<dbReference type="InterPro" id="IPR004457">
    <property type="entry name" value="Znf_ZPR1"/>
</dbReference>
<feature type="domain" description="Zinc finger ZPR1-type" evidence="5">
    <location>
        <begin position="9"/>
        <end position="163"/>
    </location>
</feature>
<gene>
    <name evidence="6" type="ORF">P186_2435</name>
</gene>
<name>G7VCL6_9CREN</name>
<reference evidence="6 7" key="1">
    <citation type="journal article" date="2012" name="J. Bacteriol.">
        <title>Complete genome sequence of strain 1860, a crenarchaeon of the genus pyrobaculum able to grow with various electron acceptors.</title>
        <authorList>
            <person name="Mardanov A.V."/>
            <person name="Gumerov V.M."/>
            <person name="Slobodkina G.B."/>
            <person name="Beletsky A.V."/>
            <person name="Bonch-Osmolovskaya E.A."/>
            <person name="Ravin N.V."/>
            <person name="Skryabin K.G."/>
        </authorList>
    </citation>
    <scope>NUCLEOTIDE SEQUENCE [LARGE SCALE GENOMIC DNA]</scope>
    <source>
        <strain evidence="6 7">1860</strain>
    </source>
</reference>
<evidence type="ECO:0000259" key="5">
    <source>
        <dbReference type="SMART" id="SM00709"/>
    </source>
</evidence>
<dbReference type="BioCyc" id="PSP1104324:GJSN-2381-MONOMER"/>
<evidence type="ECO:0000256" key="1">
    <source>
        <dbReference type="ARBA" id="ARBA00008354"/>
    </source>
</evidence>
<evidence type="ECO:0000256" key="3">
    <source>
        <dbReference type="ARBA" id="ARBA00022771"/>
    </source>
</evidence>
<dbReference type="InterPro" id="IPR056180">
    <property type="entry name" value="ZPR1_jr_dom"/>
</dbReference>
<evidence type="ECO:0000313" key="7">
    <source>
        <dbReference type="Proteomes" id="UP000005867"/>
    </source>
</evidence>
<dbReference type="GO" id="GO:0008270">
    <property type="term" value="F:zinc ion binding"/>
    <property type="evidence" value="ECO:0007669"/>
    <property type="project" value="UniProtKB-KW"/>
</dbReference>
<dbReference type="NCBIfam" id="TIGR00310">
    <property type="entry name" value="ZPR1_znf"/>
    <property type="match status" value="1"/>
</dbReference>
<proteinExistence type="inferred from homology"/>
<evidence type="ECO:0000256" key="2">
    <source>
        <dbReference type="ARBA" id="ARBA00022723"/>
    </source>
</evidence>
<dbReference type="Pfam" id="PF03367">
    <property type="entry name" value="Zn_ribbon_ZPR1"/>
    <property type="match status" value="1"/>
</dbReference>
<accession>G7VCL6</accession>
<evidence type="ECO:0000313" key="6">
    <source>
        <dbReference type="EMBL" id="AET33821.1"/>
    </source>
</evidence>
<dbReference type="Gene3D" id="2.20.25.420">
    <property type="entry name" value="ZPR1, zinc finger domain"/>
    <property type="match status" value="1"/>
</dbReference>
<organism evidence="6 7">
    <name type="scientific">Pyrobaculum ferrireducens</name>
    <dbReference type="NCBI Taxonomy" id="1104324"/>
    <lineage>
        <taxon>Archaea</taxon>
        <taxon>Thermoproteota</taxon>
        <taxon>Thermoprotei</taxon>
        <taxon>Thermoproteales</taxon>
        <taxon>Thermoproteaceae</taxon>
        <taxon>Pyrobaculum</taxon>
    </lineage>
</organism>
<dbReference type="eggNOG" id="arCOG04265">
    <property type="taxonomic scope" value="Archaea"/>
</dbReference>
<dbReference type="InterPro" id="IPR042451">
    <property type="entry name" value="ZPR1_A/B_dom"/>
</dbReference>
<sequence>MSVVFSTEAACPVCGAKTFRYIEMLYDTPFFGNVLIQSGYCQTCGYRFFDIDYAEVGRPTRVIFTARDGVDVAKSFLIRSKTGTIYSPDLGFTLEPGSHGEPMITTVEGFLYKVIDYAERLKVLEPEGRERVDQFIQRVYRKIEEGGFTLVVEDPLGKSLVIPYREGTARVEYLDAIGQPQGST</sequence>
<comment type="similarity">
    <text evidence="1">Belongs to the ZPR1 family.</text>
</comment>
<dbReference type="SMART" id="SM00709">
    <property type="entry name" value="Zpr1"/>
    <property type="match status" value="1"/>
</dbReference>
<dbReference type="STRING" id="1104324.P186_2435"/>
<dbReference type="Proteomes" id="UP000005867">
    <property type="component" value="Chromosome"/>
</dbReference>
<dbReference type="PANTHER" id="PTHR10876:SF0">
    <property type="entry name" value="ZINC FINGER PROTEIN ZPR1"/>
    <property type="match status" value="1"/>
</dbReference>
<dbReference type="InterPro" id="IPR042452">
    <property type="entry name" value="ZPR1_Znf1/2"/>
</dbReference>
<dbReference type="Pfam" id="PF22794">
    <property type="entry name" value="jr-ZPR1"/>
    <property type="match status" value="1"/>
</dbReference>
<dbReference type="InterPro" id="IPR040141">
    <property type="entry name" value="ZPR1"/>
</dbReference>
<keyword evidence="4" id="KW-0862">Zinc</keyword>
<keyword evidence="3" id="KW-0863">Zinc-finger</keyword>
<dbReference type="KEGG" id="pyr:P186_2435"/>
<protein>
    <recommendedName>
        <fullName evidence="5">Zinc finger ZPR1-type domain-containing protein</fullName>
    </recommendedName>
</protein>
<keyword evidence="7" id="KW-1185">Reference proteome</keyword>
<evidence type="ECO:0000256" key="4">
    <source>
        <dbReference type="ARBA" id="ARBA00022833"/>
    </source>
</evidence>
<dbReference type="Gene3D" id="2.60.120.1040">
    <property type="entry name" value="ZPR1, A/B domain"/>
    <property type="match status" value="1"/>
</dbReference>
<dbReference type="HOGENOM" id="CLU_107446_0_0_2"/>
<keyword evidence="2" id="KW-0479">Metal-binding</keyword>
<dbReference type="RefSeq" id="WP_014289646.1">
    <property type="nucleotide sequence ID" value="NC_016645.1"/>
</dbReference>
<dbReference type="PANTHER" id="PTHR10876">
    <property type="entry name" value="ZINC FINGER PROTEIN ZPR1"/>
    <property type="match status" value="1"/>
</dbReference>
<dbReference type="OrthoDB" id="14924at2157"/>